<protein>
    <submittedName>
        <fullName evidence="1">Uncharacterized protein</fullName>
    </submittedName>
</protein>
<comment type="caution">
    <text evidence="1">The sequence shown here is derived from an EMBL/GenBank/DDBJ whole genome shotgun (WGS) entry which is preliminary data.</text>
</comment>
<organism evidence="1 2">
    <name type="scientific">Cherax quadricarinatus</name>
    <name type="common">Australian red claw crayfish</name>
    <dbReference type="NCBI Taxonomy" id="27406"/>
    <lineage>
        <taxon>Eukaryota</taxon>
        <taxon>Metazoa</taxon>
        <taxon>Ecdysozoa</taxon>
        <taxon>Arthropoda</taxon>
        <taxon>Crustacea</taxon>
        <taxon>Multicrustacea</taxon>
        <taxon>Malacostraca</taxon>
        <taxon>Eumalacostraca</taxon>
        <taxon>Eucarida</taxon>
        <taxon>Decapoda</taxon>
        <taxon>Pleocyemata</taxon>
        <taxon>Astacidea</taxon>
        <taxon>Parastacoidea</taxon>
        <taxon>Parastacidae</taxon>
        <taxon>Cherax</taxon>
    </lineage>
</organism>
<evidence type="ECO:0000313" key="1">
    <source>
        <dbReference type="EMBL" id="KAK8741748.1"/>
    </source>
</evidence>
<name>A0AAW0XB70_CHEQU</name>
<dbReference type="AlphaFoldDB" id="A0AAW0XB70"/>
<keyword evidence="2" id="KW-1185">Reference proteome</keyword>
<reference evidence="1 2" key="1">
    <citation type="journal article" date="2024" name="BMC Genomics">
        <title>Genome assembly of redclaw crayfish (Cherax quadricarinatus) provides insights into its immune adaptation and hypoxia tolerance.</title>
        <authorList>
            <person name="Liu Z."/>
            <person name="Zheng J."/>
            <person name="Li H."/>
            <person name="Fang K."/>
            <person name="Wang S."/>
            <person name="He J."/>
            <person name="Zhou D."/>
            <person name="Weng S."/>
            <person name="Chi M."/>
            <person name="Gu Z."/>
            <person name="He J."/>
            <person name="Li F."/>
            <person name="Wang M."/>
        </authorList>
    </citation>
    <scope>NUCLEOTIDE SEQUENCE [LARGE SCALE GENOMIC DNA]</scope>
    <source>
        <strain evidence="1">ZL_2023a</strain>
    </source>
</reference>
<gene>
    <name evidence="1" type="ORF">OTU49_002375</name>
</gene>
<evidence type="ECO:0000313" key="2">
    <source>
        <dbReference type="Proteomes" id="UP001445076"/>
    </source>
</evidence>
<dbReference type="Proteomes" id="UP001445076">
    <property type="component" value="Unassembled WGS sequence"/>
</dbReference>
<accession>A0AAW0XB70</accession>
<sequence>MCIYFYPSKKVFEAGCTPADSTHTRSSIPRQPCCPYHLHYTTIISRTQPYCSTPPTLSLSHNNPSSLSYKNPIISVPQLSSSLSHNNPHYTHHTITPPSTSITVGQY</sequence>
<proteinExistence type="predicted"/>
<dbReference type="EMBL" id="JARKIK010000030">
    <property type="protein sequence ID" value="KAK8741748.1"/>
    <property type="molecule type" value="Genomic_DNA"/>
</dbReference>